<dbReference type="CDD" id="cd00087">
    <property type="entry name" value="FReD"/>
    <property type="match status" value="1"/>
</dbReference>
<dbReference type="AlphaFoldDB" id="A0AAV7AJB8"/>
<dbReference type="PROSITE" id="PS00514">
    <property type="entry name" value="FIBRINOGEN_C_1"/>
    <property type="match status" value="1"/>
</dbReference>
<comment type="caution">
    <text evidence="4">The sequence shown here is derived from an EMBL/GenBank/DDBJ whole genome shotgun (WGS) entry which is preliminary data.</text>
</comment>
<dbReference type="InterPro" id="IPR050373">
    <property type="entry name" value="Fibrinogen_C-term_domain"/>
</dbReference>
<dbReference type="NCBIfam" id="NF040941">
    <property type="entry name" value="GGGWT_bact"/>
    <property type="match status" value="1"/>
</dbReference>
<keyword evidence="2" id="KW-0732">Signal</keyword>
<dbReference type="Gene3D" id="3.90.215.10">
    <property type="entry name" value="Gamma Fibrinogen, chain A, domain 1"/>
    <property type="match status" value="1"/>
</dbReference>
<dbReference type="Gene3D" id="4.10.530.10">
    <property type="entry name" value="Gamma-fibrinogen Carboxyl Terminal Fragment, domain 2"/>
    <property type="match status" value="1"/>
</dbReference>
<dbReference type="PROSITE" id="PS51406">
    <property type="entry name" value="FIBRINOGEN_C_2"/>
    <property type="match status" value="1"/>
</dbReference>
<proteinExistence type="predicted"/>
<dbReference type="InterPro" id="IPR020837">
    <property type="entry name" value="Fibrinogen_CS"/>
</dbReference>
<dbReference type="PANTHER" id="PTHR19143:SF447">
    <property type="entry name" value="ANGIOPOIETIN 4 ISOFORM X2"/>
    <property type="match status" value="1"/>
</dbReference>
<protein>
    <recommendedName>
        <fullName evidence="3">Fibrinogen C-terminal domain-containing protein</fullName>
    </recommendedName>
</protein>
<dbReference type="Proteomes" id="UP000824782">
    <property type="component" value="Unassembled WGS sequence"/>
</dbReference>
<dbReference type="InterPro" id="IPR014716">
    <property type="entry name" value="Fibrinogen_a/b/g_C_1"/>
</dbReference>
<feature type="signal peptide" evidence="2">
    <location>
        <begin position="1"/>
        <end position="23"/>
    </location>
</feature>
<evidence type="ECO:0000313" key="4">
    <source>
        <dbReference type="EMBL" id="KAG8560087.1"/>
    </source>
</evidence>
<dbReference type="InterPro" id="IPR002181">
    <property type="entry name" value="Fibrinogen_a/b/g_C_dom"/>
</dbReference>
<organism evidence="4 5">
    <name type="scientific">Engystomops pustulosus</name>
    <name type="common">Tungara frog</name>
    <name type="synonym">Physalaemus pustulosus</name>
    <dbReference type="NCBI Taxonomy" id="76066"/>
    <lineage>
        <taxon>Eukaryota</taxon>
        <taxon>Metazoa</taxon>
        <taxon>Chordata</taxon>
        <taxon>Craniata</taxon>
        <taxon>Vertebrata</taxon>
        <taxon>Euteleostomi</taxon>
        <taxon>Amphibia</taxon>
        <taxon>Batrachia</taxon>
        <taxon>Anura</taxon>
        <taxon>Neobatrachia</taxon>
        <taxon>Hyloidea</taxon>
        <taxon>Leptodactylidae</taxon>
        <taxon>Leiuperinae</taxon>
        <taxon>Engystomops</taxon>
    </lineage>
</organism>
<accession>A0AAV7AJB8</accession>
<sequence>MSFFRLMTFGCFLLVAAISQVNGTAEKPARDCSEIWTRNKNSSSGIYTILPNGAKRTFKVFCEISEKGGWTLIQKHNGDDGLSFDKTWKYYEKGFGSLKGEHWLGLRYMYLLTQQKRRPAKLHISIGDFAGFEAYAEYNPFSIGDASKFYRLSAGTYSGTAGDAFAGNIEIPGSNQHGSNFSAPDKPNDGCHPQCIFGDIAYISCSGRYRAAWWFNACGSANLNGEWRRPPQNQRRALSVSWPTWRPHESLKFSAMYLIHE</sequence>
<reference evidence="4" key="1">
    <citation type="thesis" date="2020" institute="ProQuest LLC" country="789 East Eisenhower Parkway, Ann Arbor, MI, USA">
        <title>Comparative Genomics and Chromosome Evolution.</title>
        <authorList>
            <person name="Mudd A.B."/>
        </authorList>
    </citation>
    <scope>NUCLEOTIDE SEQUENCE</scope>
    <source>
        <strain evidence="4">237g6f4</strain>
        <tissue evidence="4">Blood</tissue>
    </source>
</reference>
<dbReference type="SMART" id="SM00186">
    <property type="entry name" value="FBG"/>
    <property type="match status" value="1"/>
</dbReference>
<evidence type="ECO:0000259" key="3">
    <source>
        <dbReference type="PROSITE" id="PS51406"/>
    </source>
</evidence>
<dbReference type="InterPro" id="IPR036056">
    <property type="entry name" value="Fibrinogen-like_C"/>
</dbReference>
<dbReference type="SUPFAM" id="SSF56496">
    <property type="entry name" value="Fibrinogen C-terminal domain-like"/>
    <property type="match status" value="1"/>
</dbReference>
<name>A0AAV7AJB8_ENGPU</name>
<keyword evidence="1" id="KW-1015">Disulfide bond</keyword>
<evidence type="ECO:0000256" key="1">
    <source>
        <dbReference type="ARBA" id="ARBA00023157"/>
    </source>
</evidence>
<feature type="domain" description="Fibrinogen C-terminal" evidence="3">
    <location>
        <begin position="23"/>
        <end position="261"/>
    </location>
</feature>
<dbReference type="GO" id="GO:0005615">
    <property type="term" value="C:extracellular space"/>
    <property type="evidence" value="ECO:0007669"/>
    <property type="project" value="TreeGrafter"/>
</dbReference>
<dbReference type="PANTHER" id="PTHR19143">
    <property type="entry name" value="FIBRINOGEN/TENASCIN/ANGIOPOEITIN"/>
    <property type="match status" value="1"/>
</dbReference>
<gene>
    <name evidence="4" type="ORF">GDO81_014780</name>
</gene>
<feature type="chain" id="PRO_5043406366" description="Fibrinogen C-terminal domain-containing protein" evidence="2">
    <location>
        <begin position="24"/>
        <end position="261"/>
    </location>
</feature>
<keyword evidence="5" id="KW-1185">Reference proteome</keyword>
<evidence type="ECO:0000256" key="2">
    <source>
        <dbReference type="SAM" id="SignalP"/>
    </source>
</evidence>
<evidence type="ECO:0000313" key="5">
    <source>
        <dbReference type="Proteomes" id="UP000824782"/>
    </source>
</evidence>
<dbReference type="EMBL" id="WNYA01000007">
    <property type="protein sequence ID" value="KAG8560087.1"/>
    <property type="molecule type" value="Genomic_DNA"/>
</dbReference>
<dbReference type="Pfam" id="PF00147">
    <property type="entry name" value="Fibrinogen_C"/>
    <property type="match status" value="1"/>
</dbReference>